<dbReference type="AlphaFoldDB" id="A0A915JJ46"/>
<dbReference type="Proteomes" id="UP000887565">
    <property type="component" value="Unplaced"/>
</dbReference>
<proteinExistence type="predicted"/>
<dbReference type="WBParaSite" id="nRc.2.0.1.t26170-RA">
    <property type="protein sequence ID" value="nRc.2.0.1.t26170-RA"/>
    <property type="gene ID" value="nRc.2.0.1.g26170"/>
</dbReference>
<organism evidence="1 2">
    <name type="scientific">Romanomermis culicivorax</name>
    <name type="common">Nematode worm</name>
    <dbReference type="NCBI Taxonomy" id="13658"/>
    <lineage>
        <taxon>Eukaryota</taxon>
        <taxon>Metazoa</taxon>
        <taxon>Ecdysozoa</taxon>
        <taxon>Nematoda</taxon>
        <taxon>Enoplea</taxon>
        <taxon>Dorylaimia</taxon>
        <taxon>Mermithida</taxon>
        <taxon>Mermithoidea</taxon>
        <taxon>Mermithidae</taxon>
        <taxon>Romanomermis</taxon>
    </lineage>
</organism>
<keyword evidence="1" id="KW-1185">Reference proteome</keyword>
<evidence type="ECO:0000313" key="1">
    <source>
        <dbReference type="Proteomes" id="UP000887565"/>
    </source>
</evidence>
<name>A0A915JJ46_ROMCU</name>
<sequence>MADGSTPLSFKVRPSIPNSGESCRAVSRLNLGDAKNVWVMITLPRTLEKTPNKTPRKTPWI</sequence>
<reference evidence="2" key="1">
    <citation type="submission" date="2022-11" db="UniProtKB">
        <authorList>
            <consortium name="WormBaseParasite"/>
        </authorList>
    </citation>
    <scope>IDENTIFICATION</scope>
</reference>
<evidence type="ECO:0000313" key="2">
    <source>
        <dbReference type="WBParaSite" id="nRc.2.0.1.t26170-RA"/>
    </source>
</evidence>
<protein>
    <submittedName>
        <fullName evidence="2">Uncharacterized protein</fullName>
    </submittedName>
</protein>
<accession>A0A915JJ46</accession>